<evidence type="ECO:0000313" key="5">
    <source>
        <dbReference type="Proteomes" id="UP000285138"/>
    </source>
</evidence>
<dbReference type="Pfam" id="PF04892">
    <property type="entry name" value="VanZ"/>
    <property type="match status" value="1"/>
</dbReference>
<dbReference type="Proteomes" id="UP000285138">
    <property type="component" value="Unassembled WGS sequence"/>
</dbReference>
<feature type="transmembrane region" description="Helical" evidence="2">
    <location>
        <begin position="91"/>
        <end position="108"/>
    </location>
</feature>
<keyword evidence="2" id="KW-1133">Transmembrane helix</keyword>
<feature type="domain" description="VanZ-like" evidence="3">
    <location>
        <begin position="63"/>
        <end position="166"/>
    </location>
</feature>
<dbReference type="PANTHER" id="PTHR28008:SF1">
    <property type="entry name" value="DOMAIN PROTEIN, PUTATIVE (AFU_ORTHOLOGUE AFUA_3G10980)-RELATED"/>
    <property type="match status" value="1"/>
</dbReference>
<keyword evidence="2" id="KW-0472">Membrane</keyword>
<dbReference type="NCBIfam" id="NF037970">
    <property type="entry name" value="vanZ_1"/>
    <property type="match status" value="1"/>
</dbReference>
<proteinExistence type="predicted"/>
<evidence type="ECO:0000256" key="1">
    <source>
        <dbReference type="SAM" id="MobiDB-lite"/>
    </source>
</evidence>
<feature type="transmembrane region" description="Helical" evidence="2">
    <location>
        <begin position="152"/>
        <end position="170"/>
    </location>
</feature>
<keyword evidence="2" id="KW-0812">Transmembrane</keyword>
<dbReference type="AlphaFoldDB" id="A0A424YF44"/>
<dbReference type="InterPro" id="IPR006976">
    <property type="entry name" value="VanZ-like"/>
</dbReference>
<protein>
    <recommendedName>
        <fullName evidence="3">VanZ-like domain-containing protein</fullName>
    </recommendedName>
</protein>
<evidence type="ECO:0000313" key="4">
    <source>
        <dbReference type="EMBL" id="RQD76264.1"/>
    </source>
</evidence>
<evidence type="ECO:0000256" key="2">
    <source>
        <dbReference type="SAM" id="Phobius"/>
    </source>
</evidence>
<feature type="compositionally biased region" description="Basic and acidic residues" evidence="1">
    <location>
        <begin position="226"/>
        <end position="242"/>
    </location>
</feature>
<dbReference type="PANTHER" id="PTHR28008">
    <property type="entry name" value="DOMAIN PROTEIN, PUTATIVE (AFU_ORTHOLOGUE AFUA_3G10980)-RELATED"/>
    <property type="match status" value="1"/>
</dbReference>
<evidence type="ECO:0000259" key="3">
    <source>
        <dbReference type="Pfam" id="PF04892"/>
    </source>
</evidence>
<sequence>MKRKAWFIVLFLLIFLYVLSSIPGLRVLPVINYINSLMVSLDLTVVRLSEWLASQLPLDFGELGPIDTLTEDVLTYVRENPVIIEFFLRKVAHVLVFFVITIALFFLFHQYIRNSTLSVIVSFVVAGLLGYLDEYRQTFVEGRYGSMVDVFINMIGVTLGTCLIIFSLFITRRGREAVFQEKGEKEQKAQEGEEGQSSLPGEGEEKPQAEILVRLSPQEDESGVESGEKTKDKNKDKGTGSP</sequence>
<feature type="region of interest" description="Disordered" evidence="1">
    <location>
        <begin position="181"/>
        <end position="242"/>
    </location>
</feature>
<feature type="compositionally biased region" description="Basic and acidic residues" evidence="1">
    <location>
        <begin position="181"/>
        <end position="191"/>
    </location>
</feature>
<accession>A0A424YF44</accession>
<organism evidence="4 5">
    <name type="scientific">Candidatus Syntrophonatronum acetioxidans</name>
    <dbReference type="NCBI Taxonomy" id="1795816"/>
    <lineage>
        <taxon>Bacteria</taxon>
        <taxon>Bacillati</taxon>
        <taxon>Bacillota</taxon>
        <taxon>Clostridia</taxon>
        <taxon>Eubacteriales</taxon>
        <taxon>Syntrophomonadaceae</taxon>
        <taxon>Candidatus Syntrophonatronum</taxon>
    </lineage>
</organism>
<feature type="transmembrane region" description="Helical" evidence="2">
    <location>
        <begin position="115"/>
        <end position="132"/>
    </location>
</feature>
<name>A0A424YF44_9FIRM</name>
<reference evidence="4 5" key="1">
    <citation type="submission" date="2018-08" db="EMBL/GenBank/DDBJ databases">
        <title>The metabolism and importance of syntrophic acetate oxidation coupled to methane or sulfide production in haloalkaline environments.</title>
        <authorList>
            <person name="Timmers P.H.A."/>
            <person name="Vavourakis C.D."/>
            <person name="Sorokin D.Y."/>
            <person name="Sinninghe Damste J.S."/>
            <person name="Muyzer G."/>
            <person name="Stams A.J.M."/>
            <person name="Plugge C.M."/>
        </authorList>
    </citation>
    <scope>NUCLEOTIDE SEQUENCE [LARGE SCALE GENOMIC DNA]</scope>
    <source>
        <strain evidence="4">MSAO_Bac1</strain>
    </source>
</reference>
<gene>
    <name evidence="4" type="ORF">D5R97_04620</name>
</gene>
<comment type="caution">
    <text evidence="4">The sequence shown here is derived from an EMBL/GenBank/DDBJ whole genome shotgun (WGS) entry which is preliminary data.</text>
</comment>
<dbReference type="EMBL" id="QZAA01000125">
    <property type="protein sequence ID" value="RQD76264.1"/>
    <property type="molecule type" value="Genomic_DNA"/>
</dbReference>